<dbReference type="EMBL" id="QJSQ01000002">
    <property type="protein sequence ID" value="PYE27466.1"/>
    <property type="molecule type" value="Genomic_DNA"/>
</dbReference>
<feature type="signal peptide" evidence="1">
    <location>
        <begin position="1"/>
        <end position="20"/>
    </location>
</feature>
<gene>
    <name evidence="3" type="ORF">C7410_102149</name>
    <name evidence="2" type="ORF">FHX59_003206</name>
</gene>
<evidence type="ECO:0000256" key="1">
    <source>
        <dbReference type="SAM" id="SignalP"/>
    </source>
</evidence>
<proteinExistence type="predicted"/>
<evidence type="ECO:0008006" key="6">
    <source>
        <dbReference type="Google" id="ProtNLM"/>
    </source>
</evidence>
<evidence type="ECO:0000313" key="3">
    <source>
        <dbReference type="EMBL" id="PYE27466.1"/>
    </source>
</evidence>
<organism evidence="3 4">
    <name type="scientific">Paraburkholderia silvatlantica</name>
    <dbReference type="NCBI Taxonomy" id="321895"/>
    <lineage>
        <taxon>Bacteria</taxon>
        <taxon>Pseudomonadati</taxon>
        <taxon>Pseudomonadota</taxon>
        <taxon>Betaproteobacteria</taxon>
        <taxon>Burkholderiales</taxon>
        <taxon>Burkholderiaceae</taxon>
        <taxon>Paraburkholderia</taxon>
    </lineage>
</organism>
<keyword evidence="1" id="KW-0732">Signal</keyword>
<dbReference type="RefSeq" id="WP_110383451.1">
    <property type="nucleotide sequence ID" value="NZ_JACHVZ010000008.1"/>
</dbReference>
<evidence type="ECO:0000313" key="5">
    <source>
        <dbReference type="Proteomes" id="UP000533533"/>
    </source>
</evidence>
<dbReference type="Proteomes" id="UP000533533">
    <property type="component" value="Unassembled WGS sequence"/>
</dbReference>
<sequence length="231" mass="25947">MKTFAMLVAMFFAALTNVYATDIYDDYDAFYATQPGALFNAPLKHEEGKIYSNDGENDIYSNFQEIIGGKTIDILISSNQITVNKKTYKFSQATAFPGLRTVDIYPGAARVFVSERKSNHPQLLCLEGNGSGSGEADRYQQIYLLMAPLTRKPAFLHLPALLSSCKAVLAMTDGRIAFPNNTYLWNEAKDARVGLLVAYYAFDHARFNPINKEIRLHFLTPENPFEFSKLN</sequence>
<dbReference type="EMBL" id="JACHVZ010000008">
    <property type="protein sequence ID" value="MBB2928775.1"/>
    <property type="molecule type" value="Genomic_DNA"/>
</dbReference>
<dbReference type="OrthoDB" id="8970472at2"/>
<protein>
    <recommendedName>
        <fullName evidence="6">Outer membrane lipoprotein-sorting protein</fullName>
    </recommendedName>
</protein>
<keyword evidence="5" id="KW-1185">Reference proteome</keyword>
<comment type="caution">
    <text evidence="3">The sequence shown here is derived from an EMBL/GenBank/DDBJ whole genome shotgun (WGS) entry which is preliminary data.</text>
</comment>
<dbReference type="Proteomes" id="UP000247772">
    <property type="component" value="Unassembled WGS sequence"/>
</dbReference>
<dbReference type="AlphaFoldDB" id="A0A2U1AG41"/>
<evidence type="ECO:0000313" key="4">
    <source>
        <dbReference type="Proteomes" id="UP000247772"/>
    </source>
</evidence>
<reference evidence="3 4" key="1">
    <citation type="submission" date="2018-06" db="EMBL/GenBank/DDBJ databases">
        <title>Genomic Encyclopedia of Type Strains, Phase IV (KMG-V): Genome sequencing to study the core and pangenomes of soil and plant-associated prokaryotes.</title>
        <authorList>
            <person name="Whitman W."/>
        </authorList>
    </citation>
    <scope>NUCLEOTIDE SEQUENCE [LARGE SCALE GENOMIC DNA]</scope>
    <source>
        <strain evidence="3 4">SRCL-318</strain>
        <strain evidence="2 5">SRMrh-85</strain>
    </source>
</reference>
<evidence type="ECO:0000313" key="2">
    <source>
        <dbReference type="EMBL" id="MBB2928775.1"/>
    </source>
</evidence>
<name>A0A2U1AG41_9BURK</name>
<feature type="chain" id="PRO_5030057863" description="Outer membrane lipoprotein-sorting protein" evidence="1">
    <location>
        <begin position="21"/>
        <end position="231"/>
    </location>
</feature>
<accession>A0A2U1AG41</accession>